<sequence>MIQRIYSRFGQYPPYLIEDVLYAVRLEYDMPLSKPLILDFENTWFWDAAETDSFVVHNEGQRQVDVGLFRKRGFPQQIAGTFLKGKLIVVVDDIGNYSEFPNKHSFPLASQELLS</sequence>
<organism evidence="1 2">
    <name type="scientific">Okeania hirsuta</name>
    <dbReference type="NCBI Taxonomy" id="1458930"/>
    <lineage>
        <taxon>Bacteria</taxon>
        <taxon>Bacillati</taxon>
        <taxon>Cyanobacteriota</taxon>
        <taxon>Cyanophyceae</taxon>
        <taxon>Oscillatoriophycideae</taxon>
        <taxon>Oscillatoriales</taxon>
        <taxon>Microcoleaceae</taxon>
        <taxon>Okeania</taxon>
    </lineage>
</organism>
<dbReference type="RefSeq" id="WP_124155799.1">
    <property type="nucleotide sequence ID" value="NZ_CAWOLW010000408.1"/>
</dbReference>
<dbReference type="AlphaFoldDB" id="A0A3N6QZT8"/>
<evidence type="ECO:0000313" key="2">
    <source>
        <dbReference type="Proteomes" id="UP000269154"/>
    </source>
</evidence>
<accession>A0A3N6QZT8</accession>
<proteinExistence type="predicted"/>
<keyword evidence="2" id="KW-1185">Reference proteome</keyword>
<protein>
    <submittedName>
        <fullName evidence="1">Uncharacterized protein</fullName>
    </submittedName>
</protein>
<dbReference type="Proteomes" id="UP000269154">
    <property type="component" value="Unassembled WGS sequence"/>
</dbReference>
<comment type="caution">
    <text evidence="1">The sequence shown here is derived from an EMBL/GenBank/DDBJ whole genome shotgun (WGS) entry which is preliminary data.</text>
</comment>
<dbReference type="EMBL" id="RCBY01000466">
    <property type="protein sequence ID" value="RQH18603.1"/>
    <property type="molecule type" value="Genomic_DNA"/>
</dbReference>
<name>A0A3N6QZT8_9CYAN</name>
<gene>
    <name evidence="1" type="ORF">D5R40_32850</name>
</gene>
<reference evidence="1 2" key="1">
    <citation type="journal article" date="2018" name="ACS Chem. Biol.">
        <title>Ketoreductase domain dysfunction expands chemodiversity: malyngamide biosynthesis in the cyanobacterium Okeania hirsuta.</title>
        <authorList>
            <person name="Moss N.A."/>
            <person name="Leao T."/>
            <person name="Rankin M."/>
            <person name="McCullough T.M."/>
            <person name="Qu P."/>
            <person name="Korobeynikov A."/>
            <person name="Smith J.L."/>
            <person name="Gerwick L."/>
            <person name="Gerwick W.H."/>
        </authorList>
    </citation>
    <scope>NUCLEOTIDE SEQUENCE [LARGE SCALE GENOMIC DNA]</scope>
    <source>
        <strain evidence="1 2">PAB10Feb10-1</strain>
    </source>
</reference>
<evidence type="ECO:0000313" key="1">
    <source>
        <dbReference type="EMBL" id="RQH18603.1"/>
    </source>
</evidence>